<dbReference type="InterPro" id="IPR016195">
    <property type="entry name" value="Pol/histidinol_Pase-like"/>
</dbReference>
<dbReference type="GO" id="GO:0006260">
    <property type="term" value="P:DNA replication"/>
    <property type="evidence" value="ECO:0007669"/>
    <property type="project" value="InterPro"/>
</dbReference>
<evidence type="ECO:0000313" key="2">
    <source>
        <dbReference type="EMBL" id="GAH10206.1"/>
    </source>
</evidence>
<feature type="non-terminal residue" evidence="2">
    <location>
        <position position="148"/>
    </location>
</feature>
<dbReference type="Pfam" id="PF02811">
    <property type="entry name" value="PHP"/>
    <property type="match status" value="1"/>
</dbReference>
<organism evidence="2">
    <name type="scientific">marine sediment metagenome</name>
    <dbReference type="NCBI Taxonomy" id="412755"/>
    <lineage>
        <taxon>unclassified sequences</taxon>
        <taxon>metagenomes</taxon>
        <taxon>ecological metagenomes</taxon>
    </lineage>
</organism>
<feature type="domain" description="PHP" evidence="1">
    <location>
        <begin position="2"/>
        <end position="84"/>
    </location>
</feature>
<dbReference type="Gene3D" id="3.20.20.140">
    <property type="entry name" value="Metal-dependent hydrolases"/>
    <property type="match status" value="1"/>
</dbReference>
<dbReference type="AlphaFoldDB" id="X1CP46"/>
<dbReference type="PANTHER" id="PTHR32294:SF0">
    <property type="entry name" value="DNA POLYMERASE III SUBUNIT ALPHA"/>
    <property type="match status" value="1"/>
</dbReference>
<feature type="non-terminal residue" evidence="2">
    <location>
        <position position="1"/>
    </location>
</feature>
<sequence>DYEGYKNLMKLSSIGCLEGFYYKPRVDKEVLRQYSGGLIALSGCLKGEVACLIAQEQYEMAESVVNTYKDIFGEENFYLEMQDHGIEGQKKVNDKLPDVAKKCGVGLVASNDCHYIYPNQSFVHEVLLCVQTATNLEDPKRMRFQTNE</sequence>
<name>X1CP46_9ZZZZ</name>
<dbReference type="EMBL" id="BART01037704">
    <property type="protein sequence ID" value="GAH10206.1"/>
    <property type="molecule type" value="Genomic_DNA"/>
</dbReference>
<reference evidence="2" key="1">
    <citation type="journal article" date="2014" name="Front. Microbiol.">
        <title>High frequency of phylogenetically diverse reductive dehalogenase-homologous genes in deep subseafloor sedimentary metagenomes.</title>
        <authorList>
            <person name="Kawai M."/>
            <person name="Futagami T."/>
            <person name="Toyoda A."/>
            <person name="Takaki Y."/>
            <person name="Nishi S."/>
            <person name="Hori S."/>
            <person name="Arai W."/>
            <person name="Tsubouchi T."/>
            <person name="Morono Y."/>
            <person name="Uchiyama I."/>
            <person name="Ito T."/>
            <person name="Fujiyama A."/>
            <person name="Inagaki F."/>
            <person name="Takami H."/>
        </authorList>
    </citation>
    <scope>NUCLEOTIDE SEQUENCE</scope>
    <source>
        <strain evidence="2">Expedition CK06-06</strain>
    </source>
</reference>
<gene>
    <name evidence="2" type="ORF">S01H4_62942</name>
</gene>
<dbReference type="PANTHER" id="PTHR32294">
    <property type="entry name" value="DNA POLYMERASE III SUBUNIT ALPHA"/>
    <property type="match status" value="1"/>
</dbReference>
<dbReference type="InterPro" id="IPR004013">
    <property type="entry name" value="PHP_dom"/>
</dbReference>
<accession>X1CP46</accession>
<dbReference type="SUPFAM" id="SSF89550">
    <property type="entry name" value="PHP domain-like"/>
    <property type="match status" value="1"/>
</dbReference>
<dbReference type="InterPro" id="IPR004805">
    <property type="entry name" value="DnaE2/DnaE/PolC"/>
</dbReference>
<dbReference type="GO" id="GO:0008408">
    <property type="term" value="F:3'-5' exonuclease activity"/>
    <property type="evidence" value="ECO:0007669"/>
    <property type="project" value="InterPro"/>
</dbReference>
<comment type="caution">
    <text evidence="2">The sequence shown here is derived from an EMBL/GenBank/DDBJ whole genome shotgun (WGS) entry which is preliminary data.</text>
</comment>
<evidence type="ECO:0000259" key="1">
    <source>
        <dbReference type="Pfam" id="PF02811"/>
    </source>
</evidence>
<proteinExistence type="predicted"/>
<protein>
    <recommendedName>
        <fullName evidence="1">PHP domain-containing protein</fullName>
    </recommendedName>
</protein>